<evidence type="ECO:0000256" key="6">
    <source>
        <dbReference type="ARBA" id="ARBA00022737"/>
    </source>
</evidence>
<dbReference type="InterPro" id="IPR013766">
    <property type="entry name" value="Thioredoxin_domain"/>
</dbReference>
<accession>A0AAN7PXY1</accession>
<evidence type="ECO:0000259" key="14">
    <source>
        <dbReference type="PROSITE" id="PS51352"/>
    </source>
</evidence>
<dbReference type="Pfam" id="PF00085">
    <property type="entry name" value="Thioredoxin"/>
    <property type="match status" value="2"/>
</dbReference>
<evidence type="ECO:0000313" key="16">
    <source>
        <dbReference type="Proteomes" id="UP001353858"/>
    </source>
</evidence>
<proteinExistence type="inferred from homology"/>
<evidence type="ECO:0000256" key="1">
    <source>
        <dbReference type="ARBA" id="ARBA00001182"/>
    </source>
</evidence>
<evidence type="ECO:0000313" key="15">
    <source>
        <dbReference type="EMBL" id="KAK4871865.1"/>
    </source>
</evidence>
<dbReference type="EMBL" id="JARPUR010000008">
    <property type="protein sequence ID" value="KAK4871865.1"/>
    <property type="molecule type" value="Genomic_DNA"/>
</dbReference>
<evidence type="ECO:0000256" key="3">
    <source>
        <dbReference type="ARBA" id="ARBA00006347"/>
    </source>
</evidence>
<evidence type="ECO:0000256" key="4">
    <source>
        <dbReference type="ARBA" id="ARBA00012723"/>
    </source>
</evidence>
<comment type="subcellular location">
    <subcellularLocation>
        <location evidence="2">Endoplasmic reticulum lumen</location>
    </subcellularLocation>
</comment>
<dbReference type="Gene3D" id="3.40.30.10">
    <property type="entry name" value="Glutaredoxin"/>
    <property type="match status" value="2"/>
</dbReference>
<evidence type="ECO:0000256" key="7">
    <source>
        <dbReference type="ARBA" id="ARBA00022824"/>
    </source>
</evidence>
<reference evidence="16" key="1">
    <citation type="submission" date="2023-01" db="EMBL/GenBank/DDBJ databases">
        <title>Key to firefly adult light organ development and bioluminescence: homeobox transcription factors regulate luciferase expression and transportation to peroxisome.</title>
        <authorList>
            <person name="Fu X."/>
        </authorList>
    </citation>
    <scope>NUCLEOTIDE SEQUENCE [LARGE SCALE GENOMIC DNA]</scope>
</reference>
<dbReference type="GO" id="GO:0005788">
    <property type="term" value="C:endoplasmic reticulum lumen"/>
    <property type="evidence" value="ECO:0007669"/>
    <property type="project" value="UniProtKB-SubCell"/>
</dbReference>
<dbReference type="FunFam" id="3.40.30.10:FF:000050">
    <property type="entry name" value="protein disulfide-isomerase A6 isoform X1"/>
    <property type="match status" value="1"/>
</dbReference>
<evidence type="ECO:0000256" key="13">
    <source>
        <dbReference type="SAM" id="SignalP"/>
    </source>
</evidence>
<dbReference type="GO" id="GO:0015035">
    <property type="term" value="F:protein-disulfide reductase activity"/>
    <property type="evidence" value="ECO:0007669"/>
    <property type="project" value="TreeGrafter"/>
</dbReference>
<dbReference type="InterPro" id="IPR005788">
    <property type="entry name" value="PDI_thioredoxin-like_dom"/>
</dbReference>
<evidence type="ECO:0000256" key="12">
    <source>
        <dbReference type="RuleBase" id="RU004208"/>
    </source>
</evidence>
<organism evidence="15 16">
    <name type="scientific">Aquatica leii</name>
    <dbReference type="NCBI Taxonomy" id="1421715"/>
    <lineage>
        <taxon>Eukaryota</taxon>
        <taxon>Metazoa</taxon>
        <taxon>Ecdysozoa</taxon>
        <taxon>Arthropoda</taxon>
        <taxon>Hexapoda</taxon>
        <taxon>Insecta</taxon>
        <taxon>Pterygota</taxon>
        <taxon>Neoptera</taxon>
        <taxon>Endopterygota</taxon>
        <taxon>Coleoptera</taxon>
        <taxon>Polyphaga</taxon>
        <taxon>Elateriformia</taxon>
        <taxon>Elateroidea</taxon>
        <taxon>Lampyridae</taxon>
        <taxon>Luciolinae</taxon>
        <taxon>Aquatica</taxon>
    </lineage>
</organism>
<evidence type="ECO:0000256" key="9">
    <source>
        <dbReference type="ARBA" id="ARBA00023235"/>
    </source>
</evidence>
<dbReference type="CDD" id="cd03001">
    <property type="entry name" value="PDI_a_P5"/>
    <property type="match status" value="2"/>
</dbReference>
<keyword evidence="10" id="KW-0676">Redox-active center</keyword>
<dbReference type="SUPFAM" id="SSF52833">
    <property type="entry name" value="Thioredoxin-like"/>
    <property type="match status" value="3"/>
</dbReference>
<evidence type="ECO:0000256" key="8">
    <source>
        <dbReference type="ARBA" id="ARBA00023157"/>
    </source>
</evidence>
<gene>
    <name evidence="15" type="ORF">RN001_015989</name>
</gene>
<dbReference type="GO" id="GO:0003756">
    <property type="term" value="F:protein disulfide isomerase activity"/>
    <property type="evidence" value="ECO:0007669"/>
    <property type="project" value="UniProtKB-EC"/>
</dbReference>
<comment type="catalytic activity">
    <reaction evidence="1">
        <text>Catalyzes the rearrangement of -S-S- bonds in proteins.</text>
        <dbReference type="EC" id="5.3.4.1"/>
    </reaction>
</comment>
<dbReference type="PANTHER" id="PTHR45815:SF3">
    <property type="entry name" value="PROTEIN DISULFIDE-ISOMERASE A6"/>
    <property type="match status" value="1"/>
</dbReference>
<keyword evidence="8" id="KW-1015">Disulfide bond</keyword>
<dbReference type="GO" id="GO:0034976">
    <property type="term" value="P:response to endoplasmic reticulum stress"/>
    <property type="evidence" value="ECO:0007669"/>
    <property type="project" value="TreeGrafter"/>
</dbReference>
<evidence type="ECO:0000256" key="5">
    <source>
        <dbReference type="ARBA" id="ARBA00022729"/>
    </source>
</evidence>
<feature type="chain" id="PRO_5042915345" description="Protein disulfide-isomerase A6 homolog" evidence="13">
    <location>
        <begin position="17"/>
        <end position="540"/>
    </location>
</feature>
<dbReference type="PRINTS" id="PR00421">
    <property type="entry name" value="THIOREDOXIN"/>
</dbReference>
<keyword evidence="16" id="KW-1185">Reference proteome</keyword>
<keyword evidence="6" id="KW-0677">Repeat</keyword>
<dbReference type="Proteomes" id="UP001353858">
    <property type="component" value="Unassembled WGS sequence"/>
</dbReference>
<feature type="domain" description="Thioredoxin" evidence="14">
    <location>
        <begin position="120"/>
        <end position="262"/>
    </location>
</feature>
<dbReference type="PROSITE" id="PS00194">
    <property type="entry name" value="THIOREDOXIN_1"/>
    <property type="match status" value="2"/>
</dbReference>
<name>A0AAN7PXY1_9COLE</name>
<evidence type="ECO:0000256" key="11">
    <source>
        <dbReference type="ARBA" id="ARBA00067226"/>
    </source>
</evidence>
<dbReference type="PROSITE" id="PS51352">
    <property type="entry name" value="THIOREDOXIN_2"/>
    <property type="match status" value="2"/>
</dbReference>
<evidence type="ECO:0000256" key="10">
    <source>
        <dbReference type="ARBA" id="ARBA00023284"/>
    </source>
</evidence>
<dbReference type="AlphaFoldDB" id="A0AAN7PXY1"/>
<dbReference type="NCBIfam" id="TIGR01126">
    <property type="entry name" value="pdi_dom"/>
    <property type="match status" value="2"/>
</dbReference>
<dbReference type="FunFam" id="3.40.30.10:FF:000032">
    <property type="entry name" value="Protein disulfide-isomerase A6 homolog"/>
    <property type="match status" value="1"/>
</dbReference>
<keyword evidence="5 13" id="KW-0732">Signal</keyword>
<sequence>MWLAFGILLLISNCWGLYSPNSAVIDLTPSNFDKLVINSDEIWLVEFYAPWCGHCQRLVPDYEKAAKALKGVIKVGAVNADEHNSLGGRYGVQGFPTIKIFGTNKNKPEDFNGQRTAQALVDGALAAARKKVNSILGGKSSGSSDSKDSSDDVIELTDDNFDKLVLNSEDLWLVEFFAPWCGHCKNLAPEWASAATELKGKVKLGAVDATVHSRKASQYGIKGYPTIKYFPAGKKSKDTVEEYDGGRTSKDIVNWALDKVAENVPAPEIKQILSKDTFAEECDQKPLCVISVLPHILDCQADCRNDYIKVLAEMGEKYKKKMWGWIWTEAGSQYELENSLDIGGFGYPAKAVVNVKNMKYSILRGAFSKDGINEFLSMLKKCVNLLSHDFSKNNSKKDAEDEVPSHVSSVTVQDLDKDNGNKNTQDICNGNLSKMPMEETGILKVKWNSSEGSNNVANLEEDINRSIQVEKDKLQFNTSCSTSGQTTLVQNLESVNQTKVTEVSNGDNVIIMNQTGTINIEPKEDDLQLITRKGLFLADS</sequence>
<protein>
    <recommendedName>
        <fullName evidence="11">Protein disulfide-isomerase A6 homolog</fullName>
        <ecNumber evidence="4">5.3.4.1</ecNumber>
    </recommendedName>
</protein>
<keyword evidence="7" id="KW-0256">Endoplasmic reticulum</keyword>
<dbReference type="CDD" id="cd02983">
    <property type="entry name" value="P5_C"/>
    <property type="match status" value="1"/>
</dbReference>
<comment type="similarity">
    <text evidence="3 12">Belongs to the protein disulfide isomerase family.</text>
</comment>
<dbReference type="InterPro" id="IPR036249">
    <property type="entry name" value="Thioredoxin-like_sf"/>
</dbReference>
<comment type="caution">
    <text evidence="15">The sequence shown here is derived from an EMBL/GenBank/DDBJ whole genome shotgun (WGS) entry which is preliminary data.</text>
</comment>
<feature type="domain" description="Thioredoxin" evidence="14">
    <location>
        <begin position="13"/>
        <end position="119"/>
    </location>
</feature>
<feature type="signal peptide" evidence="13">
    <location>
        <begin position="1"/>
        <end position="16"/>
    </location>
</feature>
<keyword evidence="9" id="KW-0413">Isomerase</keyword>
<dbReference type="EC" id="5.3.4.1" evidence="4"/>
<evidence type="ECO:0000256" key="2">
    <source>
        <dbReference type="ARBA" id="ARBA00004319"/>
    </source>
</evidence>
<dbReference type="PANTHER" id="PTHR45815">
    <property type="entry name" value="PROTEIN DISULFIDE-ISOMERASE A6"/>
    <property type="match status" value="1"/>
</dbReference>
<dbReference type="InterPro" id="IPR017937">
    <property type="entry name" value="Thioredoxin_CS"/>
</dbReference>